<organism evidence="3 4">
    <name type="scientific">Candidatus Komeilibacteria bacterium RIFOXYC1_FULL_37_11</name>
    <dbReference type="NCBI Taxonomy" id="1798555"/>
    <lineage>
        <taxon>Bacteria</taxon>
        <taxon>Candidatus Komeiliibacteriota</taxon>
    </lineage>
</organism>
<dbReference type="AlphaFoldDB" id="A0A1G2BW75"/>
<dbReference type="InterPro" id="IPR003488">
    <property type="entry name" value="DprA"/>
</dbReference>
<comment type="caution">
    <text evidence="3">The sequence shown here is derived from an EMBL/GenBank/DDBJ whole genome shotgun (WGS) entry which is preliminary data.</text>
</comment>
<dbReference type="InterPro" id="IPR057666">
    <property type="entry name" value="DrpA_SLOG"/>
</dbReference>
<comment type="similarity">
    <text evidence="1">Belongs to the DprA/Smf family.</text>
</comment>
<evidence type="ECO:0000313" key="3">
    <source>
        <dbReference type="EMBL" id="OGY93413.1"/>
    </source>
</evidence>
<sequence>MKSDFANSFYLFLFSQVKGLGSNTIISLLKKCGSPQDLYRQALTGSGLFNNTVSEQLRDKNFISAVKKSFTDLCEDYITILDPLYPPNLKNIYDPPLFLFYRGAIALLKNDYLLTVVGSRTSTDYHRNCVHNIFQDLKNTPLIIVSGLAIGIDTLCHKKALENNLKTIAVLGSGLSKDRLYPQENVGLATEIIQNGGLIISEQSAKVQTQLYHFPKRNRILAGLSKATLVISGAEKQQPTTNYPKPR</sequence>
<dbReference type="Pfam" id="PF02481">
    <property type="entry name" value="DNA_processg_A"/>
    <property type="match status" value="1"/>
</dbReference>
<gene>
    <name evidence="3" type="ORF">A2406_00680</name>
</gene>
<evidence type="ECO:0000313" key="4">
    <source>
        <dbReference type="Proteomes" id="UP000177626"/>
    </source>
</evidence>
<dbReference type="Proteomes" id="UP000177626">
    <property type="component" value="Unassembled WGS sequence"/>
</dbReference>
<name>A0A1G2BW75_9BACT</name>
<evidence type="ECO:0000256" key="1">
    <source>
        <dbReference type="ARBA" id="ARBA00006525"/>
    </source>
</evidence>
<dbReference type="EMBL" id="MHKQ01000022">
    <property type="protein sequence ID" value="OGY93413.1"/>
    <property type="molecule type" value="Genomic_DNA"/>
</dbReference>
<dbReference type="PANTHER" id="PTHR43022">
    <property type="entry name" value="PROTEIN SMF"/>
    <property type="match status" value="1"/>
</dbReference>
<dbReference type="Gene3D" id="3.40.50.450">
    <property type="match status" value="1"/>
</dbReference>
<evidence type="ECO:0000259" key="2">
    <source>
        <dbReference type="Pfam" id="PF02481"/>
    </source>
</evidence>
<dbReference type="PANTHER" id="PTHR43022:SF1">
    <property type="entry name" value="PROTEIN SMF"/>
    <property type="match status" value="1"/>
</dbReference>
<dbReference type="GO" id="GO:0009294">
    <property type="term" value="P:DNA-mediated transformation"/>
    <property type="evidence" value="ECO:0007669"/>
    <property type="project" value="InterPro"/>
</dbReference>
<feature type="domain" description="Smf/DprA SLOG" evidence="2">
    <location>
        <begin position="77"/>
        <end position="236"/>
    </location>
</feature>
<dbReference type="SUPFAM" id="SSF102405">
    <property type="entry name" value="MCP/YpsA-like"/>
    <property type="match status" value="1"/>
</dbReference>
<accession>A0A1G2BW75</accession>
<protein>
    <recommendedName>
        <fullName evidence="2">Smf/DprA SLOG domain-containing protein</fullName>
    </recommendedName>
</protein>
<reference evidence="3 4" key="1">
    <citation type="journal article" date="2016" name="Nat. Commun.">
        <title>Thousands of microbial genomes shed light on interconnected biogeochemical processes in an aquifer system.</title>
        <authorList>
            <person name="Anantharaman K."/>
            <person name="Brown C.T."/>
            <person name="Hug L.A."/>
            <person name="Sharon I."/>
            <person name="Castelle C.J."/>
            <person name="Probst A.J."/>
            <person name="Thomas B.C."/>
            <person name="Singh A."/>
            <person name="Wilkins M.J."/>
            <person name="Karaoz U."/>
            <person name="Brodie E.L."/>
            <person name="Williams K.H."/>
            <person name="Hubbard S.S."/>
            <person name="Banfield J.F."/>
        </authorList>
    </citation>
    <scope>NUCLEOTIDE SEQUENCE [LARGE SCALE GENOMIC DNA]</scope>
</reference>
<proteinExistence type="inferred from homology"/>